<keyword evidence="9" id="KW-1185">Reference proteome</keyword>
<organism evidence="8 10">
    <name type="scientific">Adineta ricciae</name>
    <name type="common">Rotifer</name>
    <dbReference type="NCBI Taxonomy" id="249248"/>
    <lineage>
        <taxon>Eukaryota</taxon>
        <taxon>Metazoa</taxon>
        <taxon>Spiralia</taxon>
        <taxon>Gnathifera</taxon>
        <taxon>Rotifera</taxon>
        <taxon>Eurotatoria</taxon>
        <taxon>Bdelloidea</taxon>
        <taxon>Adinetida</taxon>
        <taxon>Adinetidae</taxon>
        <taxon>Adineta</taxon>
    </lineage>
</organism>
<dbReference type="EMBL" id="CAJNOR010001088">
    <property type="protein sequence ID" value="CAF1072378.1"/>
    <property type="molecule type" value="Genomic_DNA"/>
</dbReference>
<evidence type="ECO:0000313" key="8">
    <source>
        <dbReference type="EMBL" id="CAF1218950.1"/>
    </source>
</evidence>
<evidence type="ECO:0000256" key="2">
    <source>
        <dbReference type="ARBA" id="ARBA00023069"/>
    </source>
</evidence>
<dbReference type="Proteomes" id="UP000663852">
    <property type="component" value="Unassembled WGS sequence"/>
</dbReference>
<dbReference type="OrthoDB" id="408728at2759"/>
<evidence type="ECO:0000256" key="1">
    <source>
        <dbReference type="ARBA" id="ARBA00004138"/>
    </source>
</evidence>
<dbReference type="Gene3D" id="2.130.10.10">
    <property type="entry name" value="YVTN repeat-like/Quinoprotein amine dehydrogenase"/>
    <property type="match status" value="3"/>
</dbReference>
<feature type="domain" description="IFT80/172/WDR35 TPR" evidence="6">
    <location>
        <begin position="631"/>
        <end position="776"/>
    </location>
</feature>
<dbReference type="InterPro" id="IPR001680">
    <property type="entry name" value="WD40_rpt"/>
</dbReference>
<dbReference type="PROSITE" id="PS50082">
    <property type="entry name" value="WD_REPEATS_2"/>
    <property type="match status" value="2"/>
</dbReference>
<accession>A0A814XNT7</accession>
<feature type="domain" description="IFT80 second beta-propeller" evidence="5">
    <location>
        <begin position="310"/>
        <end position="602"/>
    </location>
</feature>
<gene>
    <name evidence="8" type="ORF">EDS130_LOCUS26309</name>
    <name evidence="7" type="ORF">XAT740_LOCUS16882</name>
</gene>
<keyword evidence="2" id="KW-0969">Cilium</keyword>
<dbReference type="SMART" id="SM00320">
    <property type="entry name" value="WD40"/>
    <property type="match status" value="6"/>
</dbReference>
<dbReference type="Pfam" id="PF23335">
    <property type="entry name" value="Beta-prop_IFT80_2nd"/>
    <property type="match status" value="1"/>
</dbReference>
<evidence type="ECO:0000313" key="7">
    <source>
        <dbReference type="EMBL" id="CAF1072378.1"/>
    </source>
</evidence>
<sequence>MRLKFTFPPTLRHTDRCNCVGWMSSDDLYSVGEDHIIYKYNIINNELIKVAELPQDLYPLDMHWVPKGASLGGAGTIGAGAKRTIGSDLFVLATSDGKFCFVNKTGRVEKSVEAHRGATICVRWSPDGSQFATGGEDGQVRIWARSGMLRSNLTQSPTPIFCVCWSADNDAILYCTGKYLVIKPLSPNSKQNSWKAHDQIILKCDWNTVNNLIISGGEDCRYKVWDTVGRQLYASQAFEYPITSLAWAPDGSNFAVGSYNTLRLCDSAGWCHSVEKPKDGSVFGLSWSNDSTQLACGCGTGRVGIGHIIERRIDWRHLEFVLTDSKVITVSNCETELKDKIELKDRLVKMSVGFGYLIVLTSSQGLIYNCKQLGHPAVFDLRDMSMSLIVQAEKYFLLSDGVNISIYSYEGRLVATPKLMGSKPDSVNANTVSLSPDTIAVRDSSDTKSIAFFDINGKPIGDGKSVSHTYDVMHLALDQTGSPDERKLAFADKFQDLFIMLVRSSGQGQRSNSQRIRKLCTNIGSFRWNDKNTMLSGFADNKLHIWLYPAVVFIDSSLVNKTTYKIESGDFGKNPTISDFLSCQLTVRKSTGALIQCALPIYYELCLDLLAANRAEEALQLCQYISDDSIYALIAVISLHNRDFDSAENAFAQLSNTEMVFCLQNLRTIASKEEREAELALLAGGNLQEAEGHYLQGNKPLHAIMLHLNEHNWDRAIDLTQRYPQYSDIVVGYRQKYLKVYGGGKKETNPKYQQAMKNVDVDWEKIDAKLTKELGEDSALRIIE</sequence>
<dbReference type="PANTHER" id="PTHR24098:SF0">
    <property type="entry name" value="OUTER SEGMENT 5"/>
    <property type="match status" value="1"/>
</dbReference>
<dbReference type="InterPro" id="IPR036322">
    <property type="entry name" value="WD40_repeat_dom_sf"/>
</dbReference>
<evidence type="ECO:0000256" key="4">
    <source>
        <dbReference type="PROSITE-ProRule" id="PRU00221"/>
    </source>
</evidence>
<dbReference type="AlphaFoldDB" id="A0A814XNT7"/>
<dbReference type="EMBL" id="CAJNOJ010000159">
    <property type="protein sequence ID" value="CAF1218950.1"/>
    <property type="molecule type" value="Genomic_DNA"/>
</dbReference>
<dbReference type="PANTHER" id="PTHR24098">
    <property type="entry name" value="OUTER SEGMENT 5"/>
    <property type="match status" value="1"/>
</dbReference>
<evidence type="ECO:0000259" key="6">
    <source>
        <dbReference type="Pfam" id="PF23387"/>
    </source>
</evidence>
<evidence type="ECO:0000313" key="9">
    <source>
        <dbReference type="Proteomes" id="UP000663828"/>
    </source>
</evidence>
<keyword evidence="4" id="KW-0853">WD repeat</keyword>
<evidence type="ECO:0000256" key="3">
    <source>
        <dbReference type="ARBA" id="ARBA00023273"/>
    </source>
</evidence>
<dbReference type="GO" id="GO:0030992">
    <property type="term" value="C:intraciliary transport particle B"/>
    <property type="evidence" value="ECO:0007669"/>
    <property type="project" value="TreeGrafter"/>
</dbReference>
<dbReference type="Pfam" id="PF00400">
    <property type="entry name" value="WD40"/>
    <property type="match status" value="3"/>
</dbReference>
<dbReference type="GO" id="GO:0060271">
    <property type="term" value="P:cilium assembly"/>
    <property type="evidence" value="ECO:0007669"/>
    <property type="project" value="TreeGrafter"/>
</dbReference>
<comment type="subcellular location">
    <subcellularLocation>
        <location evidence="1">Cell projection</location>
        <location evidence="1">Cilium</location>
    </subcellularLocation>
</comment>
<keyword evidence="3" id="KW-0966">Cell projection</keyword>
<dbReference type="Pfam" id="PF23387">
    <property type="entry name" value="TPR_IFT80_172"/>
    <property type="match status" value="1"/>
</dbReference>
<dbReference type="GO" id="GO:0005929">
    <property type="term" value="C:cilium"/>
    <property type="evidence" value="ECO:0007669"/>
    <property type="project" value="UniProtKB-SubCell"/>
</dbReference>
<dbReference type="InterPro" id="IPR015943">
    <property type="entry name" value="WD40/YVTN_repeat-like_dom_sf"/>
</dbReference>
<dbReference type="PROSITE" id="PS50294">
    <property type="entry name" value="WD_REPEATS_REGION"/>
    <property type="match status" value="1"/>
</dbReference>
<feature type="repeat" description="WD" evidence="4">
    <location>
        <begin position="194"/>
        <end position="226"/>
    </location>
</feature>
<protein>
    <recommendedName>
        <fullName evidence="11">Intraflagellar transport protein 80-like protein</fullName>
    </recommendedName>
</protein>
<dbReference type="FunFam" id="2.130.10.10:FF:000463">
    <property type="entry name" value="intraflagellar transport protein 80 homolog"/>
    <property type="match status" value="1"/>
</dbReference>
<dbReference type="Proteomes" id="UP000663828">
    <property type="component" value="Unassembled WGS sequence"/>
</dbReference>
<dbReference type="InterPro" id="IPR056456">
    <property type="entry name" value="Beta-prop_IFT80_2nd"/>
</dbReference>
<dbReference type="InterPro" id="IPR056157">
    <property type="entry name" value="TPR_IFT80_172_dom"/>
</dbReference>
<evidence type="ECO:0000259" key="5">
    <source>
        <dbReference type="Pfam" id="PF23335"/>
    </source>
</evidence>
<proteinExistence type="predicted"/>
<dbReference type="Gene3D" id="1.25.40.470">
    <property type="match status" value="1"/>
</dbReference>
<comment type="caution">
    <text evidence="8">The sequence shown here is derived from an EMBL/GenBank/DDBJ whole genome shotgun (WGS) entry which is preliminary data.</text>
</comment>
<name>A0A814XNT7_ADIRI</name>
<feature type="repeat" description="WD" evidence="4">
    <location>
        <begin position="112"/>
        <end position="143"/>
    </location>
</feature>
<dbReference type="SUPFAM" id="SSF50978">
    <property type="entry name" value="WD40 repeat-like"/>
    <property type="match status" value="2"/>
</dbReference>
<evidence type="ECO:0000313" key="10">
    <source>
        <dbReference type="Proteomes" id="UP000663852"/>
    </source>
</evidence>
<evidence type="ECO:0008006" key="11">
    <source>
        <dbReference type="Google" id="ProtNLM"/>
    </source>
</evidence>
<reference evidence="8" key="1">
    <citation type="submission" date="2021-02" db="EMBL/GenBank/DDBJ databases">
        <authorList>
            <person name="Nowell W R."/>
        </authorList>
    </citation>
    <scope>NUCLEOTIDE SEQUENCE</scope>
</reference>